<dbReference type="Pfam" id="PF14529">
    <property type="entry name" value="Exo_endo_phos_2"/>
    <property type="match status" value="1"/>
</dbReference>
<dbReference type="Proteomes" id="UP000663866">
    <property type="component" value="Unassembled WGS sequence"/>
</dbReference>
<dbReference type="SUPFAM" id="SSF56672">
    <property type="entry name" value="DNA/RNA polymerases"/>
    <property type="match status" value="1"/>
</dbReference>
<dbReference type="GO" id="GO:0003824">
    <property type="term" value="F:catalytic activity"/>
    <property type="evidence" value="ECO:0007669"/>
    <property type="project" value="InterPro"/>
</dbReference>
<evidence type="ECO:0000313" key="2">
    <source>
        <dbReference type="EMBL" id="CAF4220905.1"/>
    </source>
</evidence>
<dbReference type="PANTHER" id="PTHR36688:SF2">
    <property type="entry name" value="ENDONUCLEASE_EXONUCLEASE_PHOSPHATASE DOMAIN-CONTAINING PROTEIN"/>
    <property type="match status" value="1"/>
</dbReference>
<dbReference type="CDD" id="cd01650">
    <property type="entry name" value="RT_nLTR_like"/>
    <property type="match status" value="1"/>
</dbReference>
<dbReference type="EMBL" id="CAJOBG010007577">
    <property type="protein sequence ID" value="CAF4220905.1"/>
    <property type="molecule type" value="Genomic_DNA"/>
</dbReference>
<proteinExistence type="predicted"/>
<gene>
    <name evidence="2" type="ORF">OVN521_LOCUS27433</name>
</gene>
<name>A0A820CB87_9BILA</name>
<feature type="domain" description="Reverse transcriptase" evidence="1">
    <location>
        <begin position="543"/>
        <end position="819"/>
    </location>
</feature>
<sequence>MNASNFYPKSTVEKIDKDKERLRNCGLSQQWIKKISPLLIEWHSMPLDSVLSFWEMHENSSKQFNSSSAAIPLKFCLYNVKGWKSRRLEAIDLIHSVESLVCVFTEVGEQETTCLIPDYNTFYQTGLNRSGGVCIAVGKNLQASKVKTNIPNTMIVDIYIYIRIYGLTEPLRVIGIYWPSSQQRNLEDLSPYIINNTLVAGDFNATTLDWDSPKNDNRGTLLKKWIEENNLLYIKNTKNSSKRSSRNIDLAFTNIREIVGETLTFGTSVHWPILYTSNSVCCHIHSSFPITNWKYYEIILCLCQEFWLKLQELISLDDWYDKYIKFLSALKCRATTWKDKEKFRPALPESILIKLKYLMKIINNYYRKRRYDLENEPERILLRTLNREIQSDIFKYRSDRWSSFMEEIQSSKNKGEAVCWSHLGKIYKQESLPFSKLKVGDVVITDKKDISNELYEHYMEQFQPPSLDLTNINDMEIMKEFKEILKGLSTSTDEVEVTNTSEIKNAIRSIRPKKSAEFDNISNFIIKRLPPGHIQGLGNCFNLWLEECRMPNEWKLAKIITLNKLKGGVSKCDQTCPISLLAAHSKLYEKILLTRIRSWAESNHIIPKEQSGFRPNCLIPTRVLSVYQEVLNNMAANSPTLSIYFDYQKACDKVWHAALIVKFSRVNIPFTLLKTIWFWLSMREAVVVYGELSTRKFTISIGLPQGSCLSSYLFIVFHSDIVKQTGAFSTHIFSDDLNVLISAPLEKKLEPMLQFLELEGTKVCNNLYDYSKQWKQPINISKSLYQVFHTQINIRPIHVEMNSVALDCVQEFKYLGFTWTN</sequence>
<dbReference type="SUPFAM" id="SSF56219">
    <property type="entry name" value="DNase I-like"/>
    <property type="match status" value="1"/>
</dbReference>
<protein>
    <recommendedName>
        <fullName evidence="1">Reverse transcriptase domain-containing protein</fullName>
    </recommendedName>
</protein>
<accession>A0A820CB87</accession>
<dbReference type="AlphaFoldDB" id="A0A820CB87"/>
<dbReference type="InterPro" id="IPR036691">
    <property type="entry name" value="Endo/exonu/phosph_ase_sf"/>
</dbReference>
<dbReference type="PROSITE" id="PS50878">
    <property type="entry name" value="RT_POL"/>
    <property type="match status" value="1"/>
</dbReference>
<organism evidence="2 3">
    <name type="scientific">Rotaria magnacalcarata</name>
    <dbReference type="NCBI Taxonomy" id="392030"/>
    <lineage>
        <taxon>Eukaryota</taxon>
        <taxon>Metazoa</taxon>
        <taxon>Spiralia</taxon>
        <taxon>Gnathifera</taxon>
        <taxon>Rotifera</taxon>
        <taxon>Eurotatoria</taxon>
        <taxon>Bdelloidea</taxon>
        <taxon>Philodinida</taxon>
        <taxon>Philodinidae</taxon>
        <taxon>Rotaria</taxon>
    </lineage>
</organism>
<dbReference type="InterPro" id="IPR043502">
    <property type="entry name" value="DNA/RNA_pol_sf"/>
</dbReference>
<dbReference type="Gene3D" id="3.60.10.10">
    <property type="entry name" value="Endonuclease/exonuclease/phosphatase"/>
    <property type="match status" value="1"/>
</dbReference>
<dbReference type="Pfam" id="PF00078">
    <property type="entry name" value="RVT_1"/>
    <property type="match status" value="1"/>
</dbReference>
<dbReference type="InterPro" id="IPR000477">
    <property type="entry name" value="RT_dom"/>
</dbReference>
<dbReference type="PANTHER" id="PTHR36688">
    <property type="entry name" value="ENDO/EXONUCLEASE/PHOSPHATASE DOMAIN-CONTAINING PROTEIN"/>
    <property type="match status" value="1"/>
</dbReference>
<keyword evidence="3" id="KW-1185">Reference proteome</keyword>
<evidence type="ECO:0000259" key="1">
    <source>
        <dbReference type="PROSITE" id="PS50878"/>
    </source>
</evidence>
<evidence type="ECO:0000313" key="3">
    <source>
        <dbReference type="Proteomes" id="UP000663866"/>
    </source>
</evidence>
<dbReference type="InterPro" id="IPR052560">
    <property type="entry name" value="RdDP_mobile_element"/>
</dbReference>
<reference evidence="2" key="1">
    <citation type="submission" date="2021-02" db="EMBL/GenBank/DDBJ databases">
        <authorList>
            <person name="Nowell W R."/>
        </authorList>
    </citation>
    <scope>NUCLEOTIDE SEQUENCE</scope>
</reference>
<dbReference type="InterPro" id="IPR005135">
    <property type="entry name" value="Endo/exonuclease/phosphatase"/>
</dbReference>
<comment type="caution">
    <text evidence="2">The sequence shown here is derived from an EMBL/GenBank/DDBJ whole genome shotgun (WGS) entry which is preliminary data.</text>
</comment>